<dbReference type="EMBL" id="MHCJ01000003">
    <property type="protein sequence ID" value="OGY18268.1"/>
    <property type="molecule type" value="Genomic_DNA"/>
</dbReference>
<evidence type="ECO:0000256" key="1">
    <source>
        <dbReference type="PROSITE-ProRule" id="PRU00169"/>
    </source>
</evidence>
<feature type="domain" description="Response regulatory" evidence="2">
    <location>
        <begin position="20"/>
        <end position="138"/>
    </location>
</feature>
<sequence length="143" mass="16510">MTRPESQRSTEVKDWWSKAWVALIEDRREFAKLAEEILREQGGLTDTVIHQFLTCEQFLTAENLEDYDICFIDGDFGYGKMKGFEAVPLIRERKPKMLIVGLTNQKLYLQSFEDAQANLSLKKDELTHSVQQILALAPSQKEV</sequence>
<dbReference type="SUPFAM" id="SSF52172">
    <property type="entry name" value="CheY-like"/>
    <property type="match status" value="1"/>
</dbReference>
<name>A0A1G1VS84_9BACT</name>
<dbReference type="Gene3D" id="3.40.50.2300">
    <property type="match status" value="1"/>
</dbReference>
<gene>
    <name evidence="3" type="ORF">A2786_01980</name>
</gene>
<evidence type="ECO:0000313" key="4">
    <source>
        <dbReference type="Proteomes" id="UP000179233"/>
    </source>
</evidence>
<dbReference type="InterPro" id="IPR011006">
    <property type="entry name" value="CheY-like_superfamily"/>
</dbReference>
<dbReference type="GO" id="GO:0000160">
    <property type="term" value="P:phosphorelay signal transduction system"/>
    <property type="evidence" value="ECO:0007669"/>
    <property type="project" value="InterPro"/>
</dbReference>
<protein>
    <recommendedName>
        <fullName evidence="2">Response regulatory domain-containing protein</fullName>
    </recommendedName>
</protein>
<dbReference type="InterPro" id="IPR001789">
    <property type="entry name" value="Sig_transdc_resp-reg_receiver"/>
</dbReference>
<dbReference type="Proteomes" id="UP000179233">
    <property type="component" value="Unassembled WGS sequence"/>
</dbReference>
<feature type="modified residue" description="4-aspartylphosphate" evidence="1">
    <location>
        <position position="73"/>
    </location>
</feature>
<organism evidence="3 4">
    <name type="scientific">Candidatus Chisholmbacteria bacterium RIFCSPHIGHO2_01_FULL_52_32</name>
    <dbReference type="NCBI Taxonomy" id="1797591"/>
    <lineage>
        <taxon>Bacteria</taxon>
        <taxon>Candidatus Chisholmiibacteriota</taxon>
    </lineage>
</organism>
<proteinExistence type="predicted"/>
<keyword evidence="1" id="KW-0597">Phosphoprotein</keyword>
<dbReference type="PROSITE" id="PS50110">
    <property type="entry name" value="RESPONSE_REGULATORY"/>
    <property type="match status" value="1"/>
</dbReference>
<reference evidence="3 4" key="1">
    <citation type="journal article" date="2016" name="Nat. Commun.">
        <title>Thousands of microbial genomes shed light on interconnected biogeochemical processes in an aquifer system.</title>
        <authorList>
            <person name="Anantharaman K."/>
            <person name="Brown C.T."/>
            <person name="Hug L.A."/>
            <person name="Sharon I."/>
            <person name="Castelle C.J."/>
            <person name="Probst A.J."/>
            <person name="Thomas B.C."/>
            <person name="Singh A."/>
            <person name="Wilkins M.J."/>
            <person name="Karaoz U."/>
            <person name="Brodie E.L."/>
            <person name="Williams K.H."/>
            <person name="Hubbard S.S."/>
            <person name="Banfield J.F."/>
        </authorList>
    </citation>
    <scope>NUCLEOTIDE SEQUENCE [LARGE SCALE GENOMIC DNA]</scope>
</reference>
<evidence type="ECO:0000313" key="3">
    <source>
        <dbReference type="EMBL" id="OGY18268.1"/>
    </source>
</evidence>
<accession>A0A1G1VS84</accession>
<evidence type="ECO:0000259" key="2">
    <source>
        <dbReference type="PROSITE" id="PS50110"/>
    </source>
</evidence>
<comment type="caution">
    <text evidence="3">The sequence shown here is derived from an EMBL/GenBank/DDBJ whole genome shotgun (WGS) entry which is preliminary data.</text>
</comment>
<dbReference type="AlphaFoldDB" id="A0A1G1VS84"/>